<organism evidence="14">
    <name type="scientific">Halomonas sp. RT37</name>
    <dbReference type="NCBI Taxonomy" id="2950872"/>
    <lineage>
        <taxon>Bacteria</taxon>
        <taxon>Pseudomonadati</taxon>
        <taxon>Pseudomonadota</taxon>
        <taxon>Gammaproteobacteria</taxon>
        <taxon>Oceanospirillales</taxon>
        <taxon>Halomonadaceae</taxon>
        <taxon>Halomonas</taxon>
    </lineage>
</organism>
<evidence type="ECO:0000256" key="3">
    <source>
        <dbReference type="ARBA" id="ARBA00022705"/>
    </source>
</evidence>
<dbReference type="CDD" id="cd00984">
    <property type="entry name" value="DnaB_C"/>
    <property type="match status" value="1"/>
</dbReference>
<dbReference type="EMBL" id="CP098827">
    <property type="protein sequence ID" value="XBO69198.1"/>
    <property type="molecule type" value="Genomic_DNA"/>
</dbReference>
<evidence type="ECO:0000256" key="2">
    <source>
        <dbReference type="ARBA" id="ARBA00022515"/>
    </source>
</evidence>
<dbReference type="EC" id="5.6.2.3" evidence="11 12"/>
<gene>
    <name evidence="14" type="primary">dnaB</name>
    <name evidence="14" type="ORF">NFG58_11175</name>
</gene>
<feature type="domain" description="SF4 helicase" evidence="13">
    <location>
        <begin position="170"/>
        <end position="439"/>
    </location>
</feature>
<evidence type="ECO:0000256" key="12">
    <source>
        <dbReference type="RuleBase" id="RU362085"/>
    </source>
</evidence>
<dbReference type="InterPro" id="IPR036185">
    <property type="entry name" value="DNA_heli_DnaB-like_N_sf"/>
</dbReference>
<dbReference type="GO" id="GO:0043139">
    <property type="term" value="F:5'-3' DNA helicase activity"/>
    <property type="evidence" value="ECO:0007669"/>
    <property type="project" value="UniProtKB-EC"/>
</dbReference>
<dbReference type="GO" id="GO:0003677">
    <property type="term" value="F:DNA binding"/>
    <property type="evidence" value="ECO:0007669"/>
    <property type="project" value="UniProtKB-UniRule"/>
</dbReference>
<dbReference type="Gene3D" id="3.40.50.300">
    <property type="entry name" value="P-loop containing nucleotide triphosphate hydrolases"/>
    <property type="match status" value="1"/>
</dbReference>
<dbReference type="InterPro" id="IPR016136">
    <property type="entry name" value="DNA_helicase_N/primase_C"/>
</dbReference>
<evidence type="ECO:0000256" key="7">
    <source>
        <dbReference type="ARBA" id="ARBA00022840"/>
    </source>
</evidence>
<dbReference type="RefSeq" id="WP_348826503.1">
    <property type="nucleotide sequence ID" value="NZ_CP098827.1"/>
</dbReference>
<dbReference type="AlphaFoldDB" id="A0AAU7KDF1"/>
<dbReference type="InterPro" id="IPR007693">
    <property type="entry name" value="DNA_helicase_DnaB-like_N"/>
</dbReference>
<reference evidence="14" key="1">
    <citation type="submission" date="2022-06" db="EMBL/GenBank/DDBJ databases">
        <title>A novel DMS-producing enzyme.</title>
        <authorList>
            <person name="Zhang Y."/>
        </authorList>
    </citation>
    <scope>NUCLEOTIDE SEQUENCE</scope>
    <source>
        <strain evidence="14">RT37</strain>
    </source>
</reference>
<evidence type="ECO:0000256" key="4">
    <source>
        <dbReference type="ARBA" id="ARBA00022741"/>
    </source>
</evidence>
<comment type="similarity">
    <text evidence="1 12">Belongs to the helicase family. DnaB subfamily.</text>
</comment>
<dbReference type="SUPFAM" id="SSF48024">
    <property type="entry name" value="N-terminal domain of DnaB helicase"/>
    <property type="match status" value="1"/>
</dbReference>
<keyword evidence="4 12" id="KW-0547">Nucleotide-binding</keyword>
<dbReference type="InterPro" id="IPR007694">
    <property type="entry name" value="DNA_helicase_DnaB-like_C"/>
</dbReference>
<dbReference type="GO" id="GO:0006269">
    <property type="term" value="P:DNA replication, synthesis of primer"/>
    <property type="evidence" value="ECO:0007669"/>
    <property type="project" value="UniProtKB-UniRule"/>
</dbReference>
<keyword evidence="2 12" id="KW-0639">Primosome</keyword>
<comment type="function">
    <text evidence="12">The main replicative DNA helicase, it participates in initiation and elongation during chromosome replication. Travels ahead of the DNA replisome, separating dsDNA into templates for DNA synthesis. A processive ATP-dependent 5'-3' DNA helicase it has DNA-dependent ATPase activity.</text>
</comment>
<proteinExistence type="inferred from homology"/>
<dbReference type="PANTHER" id="PTHR30153:SF2">
    <property type="entry name" value="REPLICATIVE DNA HELICASE"/>
    <property type="match status" value="1"/>
</dbReference>
<evidence type="ECO:0000256" key="11">
    <source>
        <dbReference type="NCBIfam" id="TIGR00665"/>
    </source>
</evidence>
<keyword evidence="7 12" id="KW-0067">ATP-binding</keyword>
<evidence type="ECO:0000256" key="9">
    <source>
        <dbReference type="ARBA" id="ARBA00023235"/>
    </source>
</evidence>
<keyword evidence="3 12" id="KW-0235">DNA replication</keyword>
<dbReference type="Pfam" id="PF00772">
    <property type="entry name" value="DnaB"/>
    <property type="match status" value="1"/>
</dbReference>
<dbReference type="NCBIfam" id="TIGR00665">
    <property type="entry name" value="DnaB"/>
    <property type="match status" value="1"/>
</dbReference>
<name>A0AAU7KDF1_9GAMM</name>
<dbReference type="GO" id="GO:0005829">
    <property type="term" value="C:cytosol"/>
    <property type="evidence" value="ECO:0007669"/>
    <property type="project" value="TreeGrafter"/>
</dbReference>
<keyword evidence="8 12" id="KW-0238">DNA-binding</keyword>
<dbReference type="SUPFAM" id="SSF52540">
    <property type="entry name" value="P-loop containing nucleoside triphosphate hydrolases"/>
    <property type="match status" value="1"/>
</dbReference>
<dbReference type="PANTHER" id="PTHR30153">
    <property type="entry name" value="REPLICATIVE DNA HELICASE DNAB"/>
    <property type="match status" value="1"/>
</dbReference>
<evidence type="ECO:0000256" key="5">
    <source>
        <dbReference type="ARBA" id="ARBA00022801"/>
    </source>
</evidence>
<evidence type="ECO:0000313" key="14">
    <source>
        <dbReference type="EMBL" id="XBO69198.1"/>
    </source>
</evidence>
<evidence type="ECO:0000256" key="6">
    <source>
        <dbReference type="ARBA" id="ARBA00022806"/>
    </source>
</evidence>
<dbReference type="GO" id="GO:1990077">
    <property type="term" value="C:primosome complex"/>
    <property type="evidence" value="ECO:0007669"/>
    <property type="project" value="UniProtKB-UniRule"/>
</dbReference>
<protein>
    <recommendedName>
        <fullName evidence="11 12">Replicative DNA helicase</fullName>
        <ecNumber evidence="11 12">5.6.2.3</ecNumber>
    </recommendedName>
</protein>
<evidence type="ECO:0000259" key="13">
    <source>
        <dbReference type="PROSITE" id="PS51199"/>
    </source>
</evidence>
<accession>A0AAU7KDF1</accession>
<dbReference type="InterPro" id="IPR027417">
    <property type="entry name" value="P-loop_NTPase"/>
</dbReference>
<dbReference type="GO" id="GO:0016787">
    <property type="term" value="F:hydrolase activity"/>
    <property type="evidence" value="ECO:0007669"/>
    <property type="project" value="UniProtKB-KW"/>
</dbReference>
<dbReference type="InterPro" id="IPR007692">
    <property type="entry name" value="DNA_helicase_DnaB"/>
</dbReference>
<dbReference type="Pfam" id="PF03796">
    <property type="entry name" value="DnaB_C"/>
    <property type="match status" value="1"/>
</dbReference>
<evidence type="ECO:0000256" key="8">
    <source>
        <dbReference type="ARBA" id="ARBA00023125"/>
    </source>
</evidence>
<dbReference type="Gene3D" id="1.10.860.10">
    <property type="entry name" value="DNAb Helicase, Chain A"/>
    <property type="match status" value="1"/>
</dbReference>
<sequence>MSLHSHEAEQSVIGACLLDNKLIDRASDVLTHADFAALEHAVIWSALVALRNAGQACDVVTVAERLEGDQTSDQVGGLAYLAEIAKNTPSAANGLAYADVVADLAARRRMVSELDTIGRLAHDKTRPLLTTVDDAQGRLMRLVRADADQAGPMSADLADMIDELDRKWNGEEEAMGLSFGLTDLDRQTMGMHPGQMILVAGRPAMGKTAFALNILRACCVRDGRPALIFSMEMDRRALRNRMTAAIGDLPLQAIRDPKSHMTDEHWPKLTKAVSALKSAPLIVDDRSAMSPSQIRGAAKRWRDHYGDLGVVMVDYMQLMRPDGKHGSREQEVAEMSRTMKTMAKELGCPVVALSQLNRSLESRPEKRPMMADLRESGALEQDADLILFLYRHERYFPKDELHQGVAEIIIGKQREGDVGTVYAAAQLANARFADLEAETIHRLRTPAPAEPARKAKSAMEMI</sequence>
<dbReference type="PROSITE" id="PS51199">
    <property type="entry name" value="SF4_HELICASE"/>
    <property type="match status" value="1"/>
</dbReference>
<comment type="catalytic activity">
    <reaction evidence="10 12">
        <text>ATP + H2O = ADP + phosphate + H(+)</text>
        <dbReference type="Rhea" id="RHEA:13065"/>
        <dbReference type="ChEBI" id="CHEBI:15377"/>
        <dbReference type="ChEBI" id="CHEBI:15378"/>
        <dbReference type="ChEBI" id="CHEBI:30616"/>
        <dbReference type="ChEBI" id="CHEBI:43474"/>
        <dbReference type="ChEBI" id="CHEBI:456216"/>
        <dbReference type="EC" id="5.6.2.3"/>
    </reaction>
</comment>
<dbReference type="GO" id="GO:0005524">
    <property type="term" value="F:ATP binding"/>
    <property type="evidence" value="ECO:0007669"/>
    <property type="project" value="UniProtKB-UniRule"/>
</dbReference>
<evidence type="ECO:0000256" key="10">
    <source>
        <dbReference type="ARBA" id="ARBA00048954"/>
    </source>
</evidence>
<evidence type="ECO:0000256" key="1">
    <source>
        <dbReference type="ARBA" id="ARBA00008428"/>
    </source>
</evidence>
<keyword evidence="6 12" id="KW-0347">Helicase</keyword>
<keyword evidence="9" id="KW-0413">Isomerase</keyword>
<keyword evidence="5 12" id="KW-0378">Hydrolase</keyword>